<dbReference type="PANTHER" id="PTHR43102:SF2">
    <property type="entry name" value="GAF DOMAIN-CONTAINING PROTEIN"/>
    <property type="match status" value="1"/>
</dbReference>
<dbReference type="PANTHER" id="PTHR43102">
    <property type="entry name" value="SLR1143 PROTEIN"/>
    <property type="match status" value="1"/>
</dbReference>
<evidence type="ECO:0008006" key="4">
    <source>
        <dbReference type="Google" id="ProtNLM"/>
    </source>
</evidence>
<dbReference type="AlphaFoldDB" id="A0A8T1WRT6"/>
<feature type="compositionally biased region" description="Acidic residues" evidence="1">
    <location>
        <begin position="434"/>
        <end position="444"/>
    </location>
</feature>
<feature type="compositionally biased region" description="Low complexity" evidence="1">
    <location>
        <begin position="15"/>
        <end position="24"/>
    </location>
</feature>
<feature type="compositionally biased region" description="Basic and acidic residues" evidence="1">
    <location>
        <begin position="448"/>
        <end position="464"/>
    </location>
</feature>
<organism evidence="2 3">
    <name type="scientific">Phytophthora boehmeriae</name>
    <dbReference type="NCBI Taxonomy" id="109152"/>
    <lineage>
        <taxon>Eukaryota</taxon>
        <taxon>Sar</taxon>
        <taxon>Stramenopiles</taxon>
        <taxon>Oomycota</taxon>
        <taxon>Peronosporomycetes</taxon>
        <taxon>Peronosporales</taxon>
        <taxon>Peronosporaceae</taxon>
        <taxon>Phytophthora</taxon>
    </lineage>
</organism>
<dbReference type="OrthoDB" id="116146at2759"/>
<sequence length="503" mass="55638">MRQSSDSPAPMPFGASASSSNLSAGHRKVRLSDRELLQRVQRVAVPNGPVNLRVLSPRRGWKRVRTGTAGMNVHYRVLRTAAPFETQQCQVVVGGDIRAQTSELLSLLRAPTESESNGLLRAIFGSRFIYSSLLHALPSSERGSLPSPPQRNSAFAASGQQLMVRTASFTHTGILNSFRHRSSMSVGSDSVSTLDSRRSSFHRQSATPRNEQFCYVEMLTPTAQGFKMAFTSLDAADVTAGKAPSERVIALHPISGWITAEPSPQNTDTLRLTFQAAFPGHEPGGCSARVAQARLLFFAKGVCRLEKVLRRRRRDRHRSTRGRLWQTLTNPFRTFSSEESSGGTHRNWNCIACTRSFLPMLHKRWRRCDLCAYRVCAEPPCCSQERVAIYNRYVAPLLVCARCRECIDERGSGNPVGGVGDVRYTGVSLRFTDRDEEAEPELELDPSVNDHDRWGTTRRSETGVHRKRRTQSDPPPMLGLAFSSSGDDSSSSGAERVPGTTTT</sequence>
<gene>
    <name evidence="2" type="ORF">PHYBOEH_001800</name>
</gene>
<proteinExistence type="predicted"/>
<feature type="region of interest" description="Disordered" evidence="1">
    <location>
        <begin position="434"/>
        <end position="503"/>
    </location>
</feature>
<evidence type="ECO:0000313" key="2">
    <source>
        <dbReference type="EMBL" id="KAG7396772.1"/>
    </source>
</evidence>
<protein>
    <recommendedName>
        <fullName evidence="4">FYVE-type domain-containing protein</fullName>
    </recommendedName>
</protein>
<accession>A0A8T1WRT6</accession>
<feature type="compositionally biased region" description="Low complexity" evidence="1">
    <location>
        <begin position="483"/>
        <end position="493"/>
    </location>
</feature>
<dbReference type="EMBL" id="JAGDFL010000140">
    <property type="protein sequence ID" value="KAG7396772.1"/>
    <property type="molecule type" value="Genomic_DNA"/>
</dbReference>
<evidence type="ECO:0000256" key="1">
    <source>
        <dbReference type="SAM" id="MobiDB-lite"/>
    </source>
</evidence>
<name>A0A8T1WRT6_9STRA</name>
<evidence type="ECO:0000313" key="3">
    <source>
        <dbReference type="Proteomes" id="UP000693981"/>
    </source>
</evidence>
<dbReference type="Proteomes" id="UP000693981">
    <property type="component" value="Unassembled WGS sequence"/>
</dbReference>
<feature type="region of interest" description="Disordered" evidence="1">
    <location>
        <begin position="1"/>
        <end position="25"/>
    </location>
</feature>
<reference evidence="2" key="1">
    <citation type="submission" date="2021-02" db="EMBL/GenBank/DDBJ databases">
        <authorList>
            <person name="Palmer J.M."/>
        </authorList>
    </citation>
    <scope>NUCLEOTIDE SEQUENCE</scope>
    <source>
        <strain evidence="2">SCRP23</strain>
    </source>
</reference>
<keyword evidence="3" id="KW-1185">Reference proteome</keyword>
<comment type="caution">
    <text evidence="2">The sequence shown here is derived from an EMBL/GenBank/DDBJ whole genome shotgun (WGS) entry which is preliminary data.</text>
</comment>